<evidence type="ECO:0000256" key="2">
    <source>
        <dbReference type="ARBA" id="ARBA00022475"/>
    </source>
</evidence>
<evidence type="ECO:0000313" key="8">
    <source>
        <dbReference type="Proteomes" id="UP000019151"/>
    </source>
</evidence>
<feature type="transmembrane region" description="Helical" evidence="6">
    <location>
        <begin position="174"/>
        <end position="195"/>
    </location>
</feature>
<keyword evidence="4 6" id="KW-1133">Transmembrane helix</keyword>
<keyword evidence="3 6" id="KW-0812">Transmembrane</keyword>
<evidence type="ECO:0000256" key="5">
    <source>
        <dbReference type="ARBA" id="ARBA00023136"/>
    </source>
</evidence>
<evidence type="ECO:0000256" key="1">
    <source>
        <dbReference type="ARBA" id="ARBA00004651"/>
    </source>
</evidence>
<dbReference type="Proteomes" id="UP000019151">
    <property type="component" value="Chromosome"/>
</dbReference>
<reference evidence="7 8" key="1">
    <citation type="journal article" date="2014" name="Genome Announc.">
        <title>Genome Sequence and Methylome of Soil Bacterium Gemmatirosa kalamazoonensis KBS708T, a Member of the Rarely Cultivated Gemmatimonadetes Phylum.</title>
        <authorList>
            <person name="Debruyn J.M."/>
            <person name="Radosevich M."/>
            <person name="Wommack K.E."/>
            <person name="Polson S.W."/>
            <person name="Hauser L.J."/>
            <person name="Fawaz M.N."/>
            <person name="Korlach J."/>
            <person name="Tsai Y.C."/>
        </authorList>
    </citation>
    <scope>NUCLEOTIDE SEQUENCE [LARGE SCALE GENOMIC DNA]</scope>
    <source>
        <strain evidence="7 8">KBS708</strain>
    </source>
</reference>
<dbReference type="KEGG" id="gba:J421_1955"/>
<keyword evidence="5 6" id="KW-0472">Membrane</keyword>
<feature type="transmembrane region" description="Helical" evidence="6">
    <location>
        <begin position="100"/>
        <end position="122"/>
    </location>
</feature>
<organism evidence="7 8">
    <name type="scientific">Gemmatirosa kalamazoonensis</name>
    <dbReference type="NCBI Taxonomy" id="861299"/>
    <lineage>
        <taxon>Bacteria</taxon>
        <taxon>Pseudomonadati</taxon>
        <taxon>Gemmatimonadota</taxon>
        <taxon>Gemmatimonadia</taxon>
        <taxon>Gemmatimonadales</taxon>
        <taxon>Gemmatimonadaceae</taxon>
        <taxon>Gemmatirosa</taxon>
    </lineage>
</organism>
<dbReference type="STRING" id="861299.J421_1955"/>
<name>W0RGD0_9BACT</name>
<sequence>MLLTAPRVALAHPGRPPEPHDLAGAWLTEPGAVVAVLLLGLAYAWGVVRLRRRAGPDRGVTRGAVVAFALGWLALAGALVSPLHPLGAALFSAHMAQHELLMAVAAPLLVLGRPLVALAWALPRRTHRGAARLARTVRPLHALAEPWTATAIHGAAVWMWHAPALYGLALRSEAAHALQHASFLGTALLFWWAVLGARGRDRLATRLLVLFLTALHTGALGALLTFADRPLIAAYLTTTAPWGFTPLEDQELAGLIMWIPGGVAYLAAGLWILSGVLRADAPVATPLGAQASSSARAARASALPS</sequence>
<proteinExistence type="predicted"/>
<dbReference type="EMBL" id="CP007128">
    <property type="protein sequence ID" value="AHG89492.1"/>
    <property type="molecule type" value="Genomic_DNA"/>
</dbReference>
<dbReference type="Pfam" id="PF09678">
    <property type="entry name" value="Caa3_CtaG"/>
    <property type="match status" value="1"/>
</dbReference>
<feature type="transmembrane region" description="Helical" evidence="6">
    <location>
        <begin position="60"/>
        <end position="80"/>
    </location>
</feature>
<dbReference type="RefSeq" id="WP_025410988.1">
    <property type="nucleotide sequence ID" value="NZ_CP007128.1"/>
</dbReference>
<evidence type="ECO:0000313" key="7">
    <source>
        <dbReference type="EMBL" id="AHG89492.1"/>
    </source>
</evidence>
<dbReference type="FunCoup" id="W0RGD0">
    <property type="interactions" value="29"/>
</dbReference>
<keyword evidence="2" id="KW-1003">Cell membrane</keyword>
<accession>W0RGD0</accession>
<feature type="transmembrane region" description="Helical" evidence="6">
    <location>
        <begin position="143"/>
        <end position="162"/>
    </location>
</feature>
<dbReference type="eggNOG" id="COG3336">
    <property type="taxonomic scope" value="Bacteria"/>
</dbReference>
<feature type="transmembrane region" description="Helical" evidence="6">
    <location>
        <begin position="31"/>
        <end position="48"/>
    </location>
</feature>
<dbReference type="GO" id="GO:0005886">
    <property type="term" value="C:plasma membrane"/>
    <property type="evidence" value="ECO:0007669"/>
    <property type="project" value="UniProtKB-SubCell"/>
</dbReference>
<evidence type="ECO:0000256" key="3">
    <source>
        <dbReference type="ARBA" id="ARBA00022692"/>
    </source>
</evidence>
<gene>
    <name evidence="7" type="ORF">J421_1955</name>
</gene>
<dbReference type="InParanoid" id="W0RGD0"/>
<comment type="subcellular location">
    <subcellularLocation>
        <location evidence="1">Cell membrane</location>
        <topology evidence="1">Multi-pass membrane protein</topology>
    </subcellularLocation>
</comment>
<evidence type="ECO:0000256" key="6">
    <source>
        <dbReference type="SAM" id="Phobius"/>
    </source>
</evidence>
<dbReference type="InterPro" id="IPR019108">
    <property type="entry name" value="Caa3_assmbl_CtaG-rel"/>
</dbReference>
<dbReference type="HOGENOM" id="CLU_054944_0_1_0"/>
<keyword evidence="8" id="KW-1185">Reference proteome</keyword>
<evidence type="ECO:0000256" key="4">
    <source>
        <dbReference type="ARBA" id="ARBA00022989"/>
    </source>
</evidence>
<dbReference type="AlphaFoldDB" id="W0RGD0"/>
<feature type="transmembrane region" description="Helical" evidence="6">
    <location>
        <begin position="207"/>
        <end position="227"/>
    </location>
</feature>
<protein>
    <submittedName>
        <fullName evidence="7">Cytochrome c oxidase caa3-type, assembly factor CtaG-related protein</fullName>
    </submittedName>
</protein>
<feature type="transmembrane region" description="Helical" evidence="6">
    <location>
        <begin position="252"/>
        <end position="273"/>
    </location>
</feature>